<feature type="region of interest" description="Disordered" evidence="1">
    <location>
        <begin position="119"/>
        <end position="188"/>
    </location>
</feature>
<evidence type="ECO:0000313" key="2">
    <source>
        <dbReference type="EMBL" id="CAI8050623.1"/>
    </source>
</evidence>
<comment type="caution">
    <text evidence="2">The sequence shown here is derived from an EMBL/GenBank/DDBJ whole genome shotgun (WGS) entry which is preliminary data.</text>
</comment>
<organism evidence="2 3">
    <name type="scientific">Geodia barretti</name>
    <name type="common">Barrett's horny sponge</name>
    <dbReference type="NCBI Taxonomy" id="519541"/>
    <lineage>
        <taxon>Eukaryota</taxon>
        <taxon>Metazoa</taxon>
        <taxon>Porifera</taxon>
        <taxon>Demospongiae</taxon>
        <taxon>Heteroscleromorpha</taxon>
        <taxon>Tetractinellida</taxon>
        <taxon>Astrophorina</taxon>
        <taxon>Geodiidae</taxon>
        <taxon>Geodia</taxon>
    </lineage>
</organism>
<evidence type="ECO:0000313" key="3">
    <source>
        <dbReference type="Proteomes" id="UP001174909"/>
    </source>
</evidence>
<name>A0AA35TLZ7_GEOBA</name>
<feature type="compositionally biased region" description="Gly residues" evidence="1">
    <location>
        <begin position="120"/>
        <end position="133"/>
    </location>
</feature>
<protein>
    <submittedName>
        <fullName evidence="2">Uncharacterized protein</fullName>
    </submittedName>
</protein>
<gene>
    <name evidence="2" type="ORF">GBAR_LOCUS27781</name>
</gene>
<dbReference type="EMBL" id="CASHTH010003881">
    <property type="protein sequence ID" value="CAI8050623.1"/>
    <property type="molecule type" value="Genomic_DNA"/>
</dbReference>
<proteinExistence type="predicted"/>
<reference evidence="2" key="1">
    <citation type="submission" date="2023-03" db="EMBL/GenBank/DDBJ databases">
        <authorList>
            <person name="Steffen K."/>
            <person name="Cardenas P."/>
        </authorList>
    </citation>
    <scope>NUCLEOTIDE SEQUENCE</scope>
</reference>
<dbReference type="Proteomes" id="UP001174909">
    <property type="component" value="Unassembled WGS sequence"/>
</dbReference>
<accession>A0AA35TLZ7</accession>
<evidence type="ECO:0000256" key="1">
    <source>
        <dbReference type="SAM" id="MobiDB-lite"/>
    </source>
</evidence>
<dbReference type="AlphaFoldDB" id="A0AA35TLZ7"/>
<keyword evidence="3" id="KW-1185">Reference proteome</keyword>
<sequence>MYCMTANAFFSGGYTASGTPGSFITGRWESSEGTMQSSPTKKASMLTSWPHVSNIALARVAKYICEERTPTNRVFLKRYSCLRCVGCSRRIGFPVCLGANSEKRYFFVSRFSRSNCLGSAGSGSGKRGGGGNSGSWKRSRERQAEVLESLARKKRREKTMPTRRPPANSSKDAALITRPVLDSTLPGG</sequence>